<evidence type="ECO:0000313" key="5">
    <source>
        <dbReference type="Proteomes" id="UP000515208"/>
    </source>
</evidence>
<dbReference type="Gene3D" id="2.70.40.10">
    <property type="match status" value="1"/>
</dbReference>
<reference evidence="6" key="1">
    <citation type="submission" date="2025-08" db="UniProtKB">
        <authorList>
            <consortium name="RefSeq"/>
        </authorList>
    </citation>
    <scope>IDENTIFICATION</scope>
    <source>
        <tissue evidence="6">Blood</tissue>
    </source>
</reference>
<dbReference type="SUPFAM" id="SSF51283">
    <property type="entry name" value="dUTPase-like"/>
    <property type="match status" value="1"/>
</dbReference>
<name>A0A6P3GPK7_BISBB</name>
<keyword evidence="3" id="KW-0378">Hydrolase</keyword>
<dbReference type="AlphaFoldDB" id="A0A6P3GPK7"/>
<dbReference type="PROSITE" id="PS50175">
    <property type="entry name" value="ASP_PROT_RETROV"/>
    <property type="match status" value="1"/>
</dbReference>
<dbReference type="RefSeq" id="XP_010828612.1">
    <property type="nucleotide sequence ID" value="XM_010830310.1"/>
</dbReference>
<dbReference type="InterPro" id="IPR034170">
    <property type="entry name" value="Retropepsin-like_cat_dom"/>
</dbReference>
<dbReference type="CDD" id="cd05482">
    <property type="entry name" value="HIV_retropepsin_like"/>
    <property type="match status" value="1"/>
</dbReference>
<dbReference type="GO" id="GO:0016032">
    <property type="term" value="P:viral process"/>
    <property type="evidence" value="ECO:0007669"/>
    <property type="project" value="InterPro"/>
</dbReference>
<dbReference type="InterPro" id="IPR018061">
    <property type="entry name" value="Retropepsins"/>
</dbReference>
<dbReference type="PROSITE" id="PS00141">
    <property type="entry name" value="ASP_PROTEASE"/>
    <property type="match status" value="1"/>
</dbReference>
<evidence type="ECO:0000256" key="3">
    <source>
        <dbReference type="ARBA" id="ARBA00022801"/>
    </source>
</evidence>
<dbReference type="KEGG" id="bbis:104981298"/>
<protein>
    <submittedName>
        <fullName evidence="6">Uncharacterized protein LOC104981298</fullName>
    </submittedName>
</protein>
<accession>A0A6P3GPK7</accession>
<dbReference type="InterPro" id="IPR033704">
    <property type="entry name" value="dUTPase_trimeric"/>
</dbReference>
<dbReference type="Pfam" id="PF00692">
    <property type="entry name" value="dUTPase"/>
    <property type="match status" value="1"/>
</dbReference>
<dbReference type="SUPFAM" id="SSF50630">
    <property type="entry name" value="Acid proteases"/>
    <property type="match status" value="1"/>
</dbReference>
<evidence type="ECO:0000313" key="6">
    <source>
        <dbReference type="RefSeq" id="XP_010828612.1"/>
    </source>
</evidence>
<evidence type="ECO:0000259" key="4">
    <source>
        <dbReference type="PROSITE" id="PS50175"/>
    </source>
</evidence>
<dbReference type="InterPro" id="IPR051592">
    <property type="entry name" value="HERV-K_Pro_peptidase_A2"/>
</dbReference>
<dbReference type="Pfam" id="PF00077">
    <property type="entry name" value="RVP"/>
    <property type="match status" value="1"/>
</dbReference>
<dbReference type="InterPro" id="IPR001995">
    <property type="entry name" value="Peptidase_A2_cat"/>
</dbReference>
<dbReference type="Gene3D" id="1.10.375.10">
    <property type="entry name" value="Human Immunodeficiency Virus Type 1 Capsid Protein"/>
    <property type="match status" value="1"/>
</dbReference>
<keyword evidence="2" id="KW-0064">Aspartyl protease</keyword>
<dbReference type="InterPro" id="IPR036157">
    <property type="entry name" value="dUTPase-like_sf"/>
</dbReference>
<keyword evidence="1" id="KW-0645">Protease</keyword>
<dbReference type="InterPro" id="IPR001969">
    <property type="entry name" value="Aspartic_peptidase_AS"/>
</dbReference>
<organism evidence="5 6">
    <name type="scientific">Bison bison bison</name>
    <name type="common">North American plains bison</name>
    <dbReference type="NCBI Taxonomy" id="43346"/>
    <lineage>
        <taxon>Eukaryota</taxon>
        <taxon>Metazoa</taxon>
        <taxon>Chordata</taxon>
        <taxon>Craniata</taxon>
        <taxon>Vertebrata</taxon>
        <taxon>Euteleostomi</taxon>
        <taxon>Mammalia</taxon>
        <taxon>Eutheria</taxon>
        <taxon>Laurasiatheria</taxon>
        <taxon>Artiodactyla</taxon>
        <taxon>Ruminantia</taxon>
        <taxon>Pecora</taxon>
        <taxon>Bovidae</taxon>
        <taxon>Bovinae</taxon>
        <taxon>Bison</taxon>
    </lineage>
</organism>
<dbReference type="InterPro" id="IPR029054">
    <property type="entry name" value="dUTPase-like"/>
</dbReference>
<dbReference type="GO" id="GO:0004190">
    <property type="term" value="F:aspartic-type endopeptidase activity"/>
    <property type="evidence" value="ECO:0007669"/>
    <property type="project" value="UniProtKB-KW"/>
</dbReference>
<sequence length="609" mass="68414">MVLEVSFTDYILALYVPCWPYVLSSLFLAPIKRLDCRNKVVSPCRDCPSIVLSGSLFPSPGKENPHRWCPNRDLIGRLNKAVSPAEREQIEGHNVDLEVKTVRSLHEYELEEQDMQGALKYKNVMLNRTQSLEKQIGDVCIQDVSKPKPLRAEVISFNGQPKSEVFPSAPPVTAVANFARTNHFTPPREMPACTFAFPIQFDQPAQGQNTWAGLDFGMLSSFKKACSLYGLTSPYCVEFLRGWADHWMPYDFFQVAKMVLNSQQLLQWQIWVDDKARQMMIDQQSRGNPANLTYDILTGTGAMADMTVQLANITPQMLYFIKEFSCKAWAKVDNINSDGWKCINYRGTTETTGKLVKGLSSSPTTKRGPHIMTLQAATSKSAYIDIPSPYDMELIELYNPHKIPTGYYSPIPSRTMGLILGRSSYTMRGLVVLTEVVDEDYEGEIHVMVNVVKLGNVYLQKGEHFAQLLLLPYVRPLKASNKIRQGGFGSTILAATLSTLLKEHQKPMLTLKIRGKNFTGMLDTGANISIIRTEEWPLEWGKTVALSRLLGVGKANATQTFVNASYLQAYGPDQIVAYTKPYITSIPINLWGRDFLEQIKATISLNETF</sequence>
<dbReference type="Gene3D" id="2.40.70.10">
    <property type="entry name" value="Acid Proteases"/>
    <property type="match status" value="1"/>
</dbReference>
<dbReference type="SUPFAM" id="SSF47943">
    <property type="entry name" value="Retrovirus capsid protein, N-terminal core domain"/>
    <property type="match status" value="1"/>
</dbReference>
<dbReference type="InterPro" id="IPR021109">
    <property type="entry name" value="Peptidase_aspartic_dom_sf"/>
</dbReference>
<dbReference type="PANTHER" id="PTHR19422:SF123">
    <property type="entry name" value="RT1 CLASS I, LOCUS CE15"/>
    <property type="match status" value="1"/>
</dbReference>
<evidence type="ECO:0000256" key="2">
    <source>
        <dbReference type="ARBA" id="ARBA00022750"/>
    </source>
</evidence>
<feature type="domain" description="Peptidase A2" evidence="4">
    <location>
        <begin position="518"/>
        <end position="595"/>
    </location>
</feature>
<dbReference type="PANTHER" id="PTHR19422">
    <property type="entry name" value="GAG RETROVIRAL POLYPROTEIN"/>
    <property type="match status" value="1"/>
</dbReference>
<dbReference type="Pfam" id="PF00607">
    <property type="entry name" value="Gag_p24"/>
    <property type="match status" value="1"/>
</dbReference>
<dbReference type="CDD" id="cd07557">
    <property type="entry name" value="trimeric_dUTPase"/>
    <property type="match status" value="1"/>
</dbReference>
<dbReference type="InterPro" id="IPR008919">
    <property type="entry name" value="Retrov_capsid_N"/>
</dbReference>
<evidence type="ECO:0000256" key="1">
    <source>
        <dbReference type="ARBA" id="ARBA00022670"/>
    </source>
</evidence>
<proteinExistence type="predicted"/>
<dbReference type="GeneID" id="104981298"/>
<gene>
    <name evidence="6" type="primary">LOC104981298</name>
</gene>
<dbReference type="Proteomes" id="UP000515208">
    <property type="component" value="Unplaced"/>
</dbReference>
<keyword evidence="5" id="KW-1185">Reference proteome</keyword>
<dbReference type="GO" id="GO:0006508">
    <property type="term" value="P:proteolysis"/>
    <property type="evidence" value="ECO:0007669"/>
    <property type="project" value="UniProtKB-KW"/>
</dbReference>